<dbReference type="InterPro" id="IPR013563">
    <property type="entry name" value="Oligopep_ABC_C"/>
</dbReference>
<dbReference type="PANTHER" id="PTHR43297">
    <property type="entry name" value="OLIGOPEPTIDE TRANSPORT ATP-BINDING PROTEIN APPD"/>
    <property type="match status" value="1"/>
</dbReference>
<comment type="subcellular location">
    <subcellularLocation>
        <location evidence="1">Cell inner membrane</location>
        <topology evidence="1">Peripheral membrane protein</topology>
    </subcellularLocation>
</comment>
<evidence type="ECO:0000256" key="5">
    <source>
        <dbReference type="ARBA" id="ARBA00022741"/>
    </source>
</evidence>
<evidence type="ECO:0000256" key="3">
    <source>
        <dbReference type="ARBA" id="ARBA00022448"/>
    </source>
</evidence>
<feature type="domain" description="ABC transporter" evidence="8">
    <location>
        <begin position="8"/>
        <end position="254"/>
    </location>
</feature>
<dbReference type="RefSeq" id="WP_367956838.1">
    <property type="nucleotide sequence ID" value="NZ_JBDPGJ010000007.1"/>
</dbReference>
<protein>
    <submittedName>
        <fullName evidence="9">ABC transporter ATP-binding protein</fullName>
    </submittedName>
</protein>
<keyword evidence="6 9" id="KW-0067">ATP-binding</keyword>
<gene>
    <name evidence="9" type="ORF">ABGN05_25420</name>
</gene>
<dbReference type="InterPro" id="IPR003439">
    <property type="entry name" value="ABC_transporter-like_ATP-bd"/>
</dbReference>
<name>A0ABV3SRQ5_9HYPH</name>
<dbReference type="InterPro" id="IPR003593">
    <property type="entry name" value="AAA+_ATPase"/>
</dbReference>
<evidence type="ECO:0000256" key="1">
    <source>
        <dbReference type="ARBA" id="ARBA00004417"/>
    </source>
</evidence>
<evidence type="ECO:0000256" key="2">
    <source>
        <dbReference type="ARBA" id="ARBA00005417"/>
    </source>
</evidence>
<dbReference type="InterPro" id="IPR017871">
    <property type="entry name" value="ABC_transporter-like_CS"/>
</dbReference>
<keyword evidence="3" id="KW-0813">Transport</keyword>
<evidence type="ECO:0000259" key="8">
    <source>
        <dbReference type="PROSITE" id="PS50893"/>
    </source>
</evidence>
<dbReference type="PROSITE" id="PS00211">
    <property type="entry name" value="ABC_TRANSPORTER_1"/>
    <property type="match status" value="1"/>
</dbReference>
<comment type="caution">
    <text evidence="9">The sequence shown here is derived from an EMBL/GenBank/DDBJ whole genome shotgun (WGS) entry which is preliminary data.</text>
</comment>
<keyword evidence="4" id="KW-1003">Cell membrane</keyword>
<dbReference type="SUPFAM" id="SSF52540">
    <property type="entry name" value="P-loop containing nucleoside triphosphate hydrolases"/>
    <property type="match status" value="1"/>
</dbReference>
<dbReference type="PROSITE" id="PS50893">
    <property type="entry name" value="ABC_TRANSPORTER_2"/>
    <property type="match status" value="1"/>
</dbReference>
<proteinExistence type="inferred from homology"/>
<dbReference type="InterPro" id="IPR027417">
    <property type="entry name" value="P-loop_NTPase"/>
</dbReference>
<keyword evidence="7" id="KW-0472">Membrane</keyword>
<evidence type="ECO:0000313" key="9">
    <source>
        <dbReference type="EMBL" id="MEX0408985.1"/>
    </source>
</evidence>
<dbReference type="Gene3D" id="3.40.50.300">
    <property type="entry name" value="P-loop containing nucleotide triphosphate hydrolases"/>
    <property type="match status" value="1"/>
</dbReference>
<reference evidence="9 10" key="1">
    <citation type="submission" date="2024-05" db="EMBL/GenBank/DDBJ databases">
        <authorList>
            <person name="Jiang F."/>
        </authorList>
    </citation>
    <scope>NUCLEOTIDE SEQUENCE [LARGE SCALE GENOMIC DNA]</scope>
    <source>
        <strain evidence="9 10">LZ166</strain>
    </source>
</reference>
<organism evidence="9 10">
    <name type="scientific">Aquibium pacificus</name>
    <dbReference type="NCBI Taxonomy" id="3153579"/>
    <lineage>
        <taxon>Bacteria</taxon>
        <taxon>Pseudomonadati</taxon>
        <taxon>Pseudomonadota</taxon>
        <taxon>Alphaproteobacteria</taxon>
        <taxon>Hyphomicrobiales</taxon>
        <taxon>Phyllobacteriaceae</taxon>
        <taxon>Aquibium</taxon>
    </lineage>
</organism>
<evidence type="ECO:0000256" key="4">
    <source>
        <dbReference type="ARBA" id="ARBA00022475"/>
    </source>
</evidence>
<evidence type="ECO:0000256" key="7">
    <source>
        <dbReference type="ARBA" id="ARBA00023136"/>
    </source>
</evidence>
<dbReference type="NCBIfam" id="TIGR01727">
    <property type="entry name" value="oligo_HPY"/>
    <property type="match status" value="1"/>
</dbReference>
<dbReference type="PANTHER" id="PTHR43297:SF2">
    <property type="entry name" value="DIPEPTIDE TRANSPORT ATP-BINDING PROTEIN DPPD"/>
    <property type="match status" value="1"/>
</dbReference>
<dbReference type="Pfam" id="PF00005">
    <property type="entry name" value="ABC_tran"/>
    <property type="match status" value="1"/>
</dbReference>
<dbReference type="GO" id="GO:0005524">
    <property type="term" value="F:ATP binding"/>
    <property type="evidence" value="ECO:0007669"/>
    <property type="project" value="UniProtKB-KW"/>
</dbReference>
<sequence length="344" mass="37268">MNETLLSVRNLKVGYRVGKNSVDAVDGASFDVPRGSIVGLVGESGCGKTTVARALTRVMADNASITGGQMVFDGRDLVTLPEREMNALRWRDIAFIPQSAMNSLDPVYTVEYQLNEVLRRRGGLGRRQARARCEELFEMVGIEVGRLRDYPHQFSGGMRQRVAIALALALNPKLVIADEPVTALDVIVQRQILDQLRELQSMLGISVILVTHDISVVAYVCDRTVVMYAGRVAESGAMDATLTQPSHPYTMGLRNAFPDLQGAASGTLTPIEGAPPDLSDPPAGCRFAPRCPFALEICATTQPPLADISPDHAVACHRAGEAVVLRERAARVETWMTEPAMAEA</sequence>
<dbReference type="Pfam" id="PF08352">
    <property type="entry name" value="oligo_HPY"/>
    <property type="match status" value="1"/>
</dbReference>
<dbReference type="EMBL" id="JBDPGJ010000007">
    <property type="protein sequence ID" value="MEX0408985.1"/>
    <property type="molecule type" value="Genomic_DNA"/>
</dbReference>
<comment type="similarity">
    <text evidence="2">Belongs to the ABC transporter superfamily.</text>
</comment>
<accession>A0ABV3SRQ5</accession>
<keyword evidence="10" id="KW-1185">Reference proteome</keyword>
<dbReference type="CDD" id="cd03257">
    <property type="entry name" value="ABC_NikE_OppD_transporters"/>
    <property type="match status" value="1"/>
</dbReference>
<dbReference type="SMART" id="SM00382">
    <property type="entry name" value="AAA"/>
    <property type="match status" value="1"/>
</dbReference>
<dbReference type="InterPro" id="IPR050388">
    <property type="entry name" value="ABC_Ni/Peptide_Import"/>
</dbReference>
<keyword evidence="5" id="KW-0547">Nucleotide-binding</keyword>
<evidence type="ECO:0000256" key="6">
    <source>
        <dbReference type="ARBA" id="ARBA00022840"/>
    </source>
</evidence>
<dbReference type="Proteomes" id="UP001556692">
    <property type="component" value="Unassembled WGS sequence"/>
</dbReference>
<evidence type="ECO:0000313" key="10">
    <source>
        <dbReference type="Proteomes" id="UP001556692"/>
    </source>
</evidence>